<accession>A0A7W6MGY4</accession>
<dbReference type="Proteomes" id="UP000524492">
    <property type="component" value="Unassembled WGS sequence"/>
</dbReference>
<sequence>MYRITVSTLLVMMRLVIVVSLAGYSLANASAAMHGSPFPELQAAAAETMPSHEGHEVAEAGHHDHARIDMPDDDGGAKLVKQECCKDFCGGLGIICESPDVGGPVVASIRQFVDDRTTFGEQPPLHRPPNI</sequence>
<organism evidence="1 2">
    <name type="scientific">Rhizobium aethiopicum</name>
    <dbReference type="NCBI Taxonomy" id="1138170"/>
    <lineage>
        <taxon>Bacteria</taxon>
        <taxon>Pseudomonadati</taxon>
        <taxon>Pseudomonadota</taxon>
        <taxon>Alphaproteobacteria</taxon>
        <taxon>Hyphomicrobiales</taxon>
        <taxon>Rhizobiaceae</taxon>
        <taxon>Rhizobium/Agrobacterium group</taxon>
        <taxon>Rhizobium</taxon>
    </lineage>
</organism>
<evidence type="ECO:0000313" key="2">
    <source>
        <dbReference type="Proteomes" id="UP000524492"/>
    </source>
</evidence>
<dbReference type="EMBL" id="JACIFV010000008">
    <property type="protein sequence ID" value="MBB4192535.1"/>
    <property type="molecule type" value="Genomic_DNA"/>
</dbReference>
<dbReference type="RefSeq" id="WP_246717767.1">
    <property type="nucleotide sequence ID" value="NZ_JACIFV010000008.1"/>
</dbReference>
<comment type="caution">
    <text evidence="1">The sequence shown here is derived from an EMBL/GenBank/DDBJ whole genome shotgun (WGS) entry which is preliminary data.</text>
</comment>
<keyword evidence="2" id="KW-1185">Reference proteome</keyword>
<protein>
    <submittedName>
        <fullName evidence="1">Uncharacterized protein</fullName>
    </submittedName>
</protein>
<gene>
    <name evidence="1" type="ORF">GGD53_002693</name>
</gene>
<reference evidence="1 2" key="1">
    <citation type="submission" date="2020-08" db="EMBL/GenBank/DDBJ databases">
        <title>Genomic Encyclopedia of Type Strains, Phase IV (KMG-V): Genome sequencing to study the core and pangenomes of soil and plant-associated prokaryotes.</title>
        <authorList>
            <person name="Whitman W."/>
        </authorList>
    </citation>
    <scope>NUCLEOTIDE SEQUENCE [LARGE SCALE GENOMIC DNA]</scope>
    <source>
        <strain evidence="1 2">SEMIA 4074</strain>
    </source>
</reference>
<evidence type="ECO:0000313" key="1">
    <source>
        <dbReference type="EMBL" id="MBB4192535.1"/>
    </source>
</evidence>
<name>A0A7W6MGY4_9HYPH</name>
<dbReference type="AlphaFoldDB" id="A0A7W6MGY4"/>
<proteinExistence type="predicted"/>